<dbReference type="InterPro" id="IPR000873">
    <property type="entry name" value="AMP-dep_synth/lig_dom"/>
</dbReference>
<sequence length="1096" mass="119665">MGSRFADRPCFALTTPLRTDPGAGSGSNSTFAETVASLLVKFPGAFDPGVENGFYNIDNVTPVDAVNVNVVIILMVGLGFVLALLNRSFRAAFGEKASGQALLEQSGKALPLTHGVDGLEQQQQQQQQKQHVGRAVVRPALTAAELLVLQAQSEPSRRALVVLSPGEERVEVTYGDLGTRVASMARQFVHLGVKPGDRVILKIHRGLHQLVSVYACMTCGAVFVPVDPDVPESWLQFVLADGEAVLLVEEARRSVAPTTTEADITCVEAPADGSPLRKVGGGAEVEESSAPLPKVGGDDHVVIFYTSGSTGKPKGVLHTHAQLQNAAFGIAEDANVEKGSIVLLRSPAVWSTYEWEAFPALMVGATLIVAEPQGHKDPMYLVKVLSEEAVNMMAITPKSLDLVLDVAEQSRYTLRHLKDVASTGEQLPTSLANRFVKLLPQARLHNGYNPTESAACTWYRVPATGLDLQLYPTNVPAGIPQPGVSVYIMAADKPSELLQLGEGEEGEILLGGLLSEGYWRRPELTADKFVQSKLFGRLYHTGDKGKWVDGQLLTLGRIDRQVKIRGVRVEPEEVEAVLSGRWSELRAARREEHKEGALSGAGVACVASLGDSPQLVAFVAPVASQQELATLEAHVRAELPAYYTPSRFHALERLPALPNGKVDLKTLQQQATELSAQVELFEDSLGRTKSMLQDTLREQEVIWFCNSTWLSGIMVSHWYTCSAYPKAVGIPFVKVVFSYCMNLPLNTPGWVELVLRSLSGYHCVMGMTFVAAYNDSSPPVLGDKQPAKNAPRMRLGQTDLLLLWAYLAIGFWAIAWNRYHQAPLHDRVFGAAHVAHRWWAWSILMARLCIRACQKLETAGSVTIPPLFQALVPLLIVVALPMESTDVCGASPRLPLWFRWVVGTLGGVQNAGPAFCSLTPGGPVLEMIPYILAFHYLRPLVRSARAVVRARFDGPLFAILAFGLYMLGTTAMGYWRFGNQFDPERGLEDPQTWKFVPLDWAFNLCMAGLLVLVASWIPFSAKRTGQAALGIYVFHLNFPVDTMLAKLNELSLTGVPLLLACVMPVYLWMLLIGPMAHFVIMLPVKILRHLAPKAVL</sequence>
<keyword evidence="6" id="KW-1185">Reference proteome</keyword>
<keyword evidence="1" id="KW-0596">Phosphopantetheine</keyword>
<evidence type="ECO:0000313" key="6">
    <source>
        <dbReference type="Proteomes" id="UP000654075"/>
    </source>
</evidence>
<dbReference type="Pfam" id="PF00501">
    <property type="entry name" value="AMP-binding"/>
    <property type="match status" value="1"/>
</dbReference>
<accession>A0A813FLK9</accession>
<feature type="domain" description="AMP-dependent synthetase/ligase" evidence="4">
    <location>
        <begin position="150"/>
        <end position="519"/>
    </location>
</feature>
<dbReference type="EMBL" id="CAJNNV010025016">
    <property type="protein sequence ID" value="CAE8611260.1"/>
    <property type="molecule type" value="Genomic_DNA"/>
</dbReference>
<dbReference type="AlphaFoldDB" id="A0A813FLK9"/>
<gene>
    <name evidence="5" type="ORF">PGLA1383_LOCUS29063</name>
</gene>
<dbReference type="InterPro" id="IPR045851">
    <property type="entry name" value="AMP-bd_C_sf"/>
</dbReference>
<name>A0A813FLK9_POLGL</name>
<dbReference type="PROSITE" id="PS00455">
    <property type="entry name" value="AMP_BINDING"/>
    <property type="match status" value="1"/>
</dbReference>
<dbReference type="SUPFAM" id="SSF56801">
    <property type="entry name" value="Acetyl-CoA synthetase-like"/>
    <property type="match status" value="1"/>
</dbReference>
<dbReference type="Proteomes" id="UP000654075">
    <property type="component" value="Unassembled WGS sequence"/>
</dbReference>
<dbReference type="Gene3D" id="3.30.300.30">
    <property type="match status" value="1"/>
</dbReference>
<dbReference type="Gene3D" id="3.40.50.12780">
    <property type="entry name" value="N-terminal domain of ligase-like"/>
    <property type="match status" value="1"/>
</dbReference>
<keyword evidence="3" id="KW-1133">Transmembrane helix</keyword>
<evidence type="ECO:0000256" key="3">
    <source>
        <dbReference type="SAM" id="Phobius"/>
    </source>
</evidence>
<organism evidence="5 6">
    <name type="scientific">Polarella glacialis</name>
    <name type="common">Dinoflagellate</name>
    <dbReference type="NCBI Taxonomy" id="89957"/>
    <lineage>
        <taxon>Eukaryota</taxon>
        <taxon>Sar</taxon>
        <taxon>Alveolata</taxon>
        <taxon>Dinophyceae</taxon>
        <taxon>Suessiales</taxon>
        <taxon>Suessiaceae</taxon>
        <taxon>Polarella</taxon>
    </lineage>
</organism>
<feature type="transmembrane region" description="Helical" evidence="3">
    <location>
        <begin position="65"/>
        <end position="85"/>
    </location>
</feature>
<dbReference type="InterPro" id="IPR042099">
    <property type="entry name" value="ANL_N_sf"/>
</dbReference>
<keyword evidence="3" id="KW-0812">Transmembrane</keyword>
<keyword evidence="2" id="KW-0597">Phosphoprotein</keyword>
<comment type="caution">
    <text evidence="5">The sequence shown here is derived from an EMBL/GenBank/DDBJ whole genome shotgun (WGS) entry which is preliminary data.</text>
</comment>
<protein>
    <recommendedName>
        <fullName evidence="4">AMP-dependent synthetase/ligase domain-containing protein</fullName>
    </recommendedName>
</protein>
<evidence type="ECO:0000313" key="5">
    <source>
        <dbReference type="EMBL" id="CAE8611260.1"/>
    </source>
</evidence>
<feature type="transmembrane region" description="Helical" evidence="3">
    <location>
        <begin position="956"/>
        <end position="977"/>
    </location>
</feature>
<proteinExistence type="predicted"/>
<dbReference type="InterPro" id="IPR020845">
    <property type="entry name" value="AMP-binding_CS"/>
</dbReference>
<feature type="transmembrane region" description="Helical" evidence="3">
    <location>
        <begin position="1000"/>
        <end position="1019"/>
    </location>
</feature>
<evidence type="ECO:0000256" key="1">
    <source>
        <dbReference type="ARBA" id="ARBA00022450"/>
    </source>
</evidence>
<reference evidence="5" key="1">
    <citation type="submission" date="2021-02" db="EMBL/GenBank/DDBJ databases">
        <authorList>
            <person name="Dougan E. K."/>
            <person name="Rhodes N."/>
            <person name="Thang M."/>
            <person name="Chan C."/>
        </authorList>
    </citation>
    <scope>NUCLEOTIDE SEQUENCE</scope>
</reference>
<evidence type="ECO:0000256" key="2">
    <source>
        <dbReference type="ARBA" id="ARBA00022553"/>
    </source>
</evidence>
<dbReference type="OrthoDB" id="416786at2759"/>
<feature type="transmembrane region" description="Helical" evidence="3">
    <location>
        <begin position="800"/>
        <end position="816"/>
    </location>
</feature>
<dbReference type="PANTHER" id="PTHR44845:SF6">
    <property type="entry name" value="BETA-ALANINE-ACTIVATING ENZYME"/>
    <property type="match status" value="1"/>
</dbReference>
<evidence type="ECO:0000259" key="4">
    <source>
        <dbReference type="Pfam" id="PF00501"/>
    </source>
</evidence>
<dbReference type="PANTHER" id="PTHR44845">
    <property type="entry name" value="CARRIER DOMAIN-CONTAINING PROTEIN"/>
    <property type="match status" value="1"/>
</dbReference>
<keyword evidence="3" id="KW-0472">Membrane</keyword>